<dbReference type="PATRIC" id="fig|45076.6.peg.2048"/>
<keyword evidence="2" id="KW-1185">Reference proteome</keyword>
<dbReference type="PANTHER" id="PTHR43745">
    <property type="entry name" value="NITROREDUCTASE MJ1384-RELATED"/>
    <property type="match status" value="1"/>
</dbReference>
<dbReference type="OrthoDB" id="9801593at2"/>
<dbReference type="CDD" id="cd02142">
    <property type="entry name" value="McbC_SagB-like_oxidoreductase"/>
    <property type="match status" value="1"/>
</dbReference>
<dbReference type="STRING" id="45076.Lwor_1880"/>
<proteinExistence type="predicted"/>
<protein>
    <submittedName>
        <fullName evidence="1">Putative nitroreductase</fullName>
    </submittedName>
</protein>
<evidence type="ECO:0000313" key="1">
    <source>
        <dbReference type="EMBL" id="KTD77998.1"/>
    </source>
</evidence>
<dbReference type="Gene3D" id="3.40.109.10">
    <property type="entry name" value="NADH Oxidase"/>
    <property type="match status" value="1"/>
</dbReference>
<dbReference type="InterPro" id="IPR052544">
    <property type="entry name" value="Bacteriocin_Proc_Enz"/>
</dbReference>
<gene>
    <name evidence="1" type="ORF">Lwor_1880</name>
</gene>
<reference evidence="1 2" key="1">
    <citation type="submission" date="2015-11" db="EMBL/GenBank/DDBJ databases">
        <title>Genomic analysis of 38 Legionella species identifies large and diverse effector repertoires.</title>
        <authorList>
            <person name="Burstein D."/>
            <person name="Amaro F."/>
            <person name="Zusman T."/>
            <person name="Lifshitz Z."/>
            <person name="Cohen O."/>
            <person name="Gilbert J.A."/>
            <person name="Pupko T."/>
            <person name="Shuman H.A."/>
            <person name="Segal G."/>
        </authorList>
    </citation>
    <scope>NUCLEOTIDE SEQUENCE [LARGE SCALE GENOMIC DNA]</scope>
    <source>
        <strain evidence="1 2">ATCC 49508</strain>
    </source>
</reference>
<dbReference type="GO" id="GO:0016491">
    <property type="term" value="F:oxidoreductase activity"/>
    <property type="evidence" value="ECO:0007669"/>
    <property type="project" value="InterPro"/>
</dbReference>
<sequence length="266" mass="30137">MQTKEKNKSFISCNVDSYLDSTVYNDVLKTYAKECITLLDYGFVAISSLENSIIEPVQFTECEISPFHLHDIPCDSTSEPSFKRAKSSFVFTQKKIKCTELQSWLINTFSPDDEGRRPYPSAGGLYPVEPLIFLFNETVESDSPFTSGCYHFRPVSKTLQLIKPLSYSVFYSQLLHSLLDEKAPPAFCILYTAHVGKAIFKYRYRGYRHAVMEAGSMYQLAAMSSQNAGLSNTVWSSFSEYELLAALDLDPGMFMPITMQLFGYSE</sequence>
<comment type="caution">
    <text evidence="1">The sequence shown here is derived from an EMBL/GenBank/DDBJ whole genome shotgun (WGS) entry which is preliminary data.</text>
</comment>
<evidence type="ECO:0000313" key="2">
    <source>
        <dbReference type="Proteomes" id="UP000054662"/>
    </source>
</evidence>
<dbReference type="PANTHER" id="PTHR43745:SF2">
    <property type="entry name" value="NITROREDUCTASE MJ1384-RELATED"/>
    <property type="match status" value="1"/>
</dbReference>
<dbReference type="Proteomes" id="UP000054662">
    <property type="component" value="Unassembled WGS sequence"/>
</dbReference>
<dbReference type="InterPro" id="IPR000415">
    <property type="entry name" value="Nitroreductase-like"/>
</dbReference>
<dbReference type="EMBL" id="LNZC01000022">
    <property type="protein sequence ID" value="KTD77998.1"/>
    <property type="molecule type" value="Genomic_DNA"/>
</dbReference>
<accession>A0A0W1A9I7</accession>
<organism evidence="1 2">
    <name type="scientific">Legionella worsleiensis</name>
    <dbReference type="NCBI Taxonomy" id="45076"/>
    <lineage>
        <taxon>Bacteria</taxon>
        <taxon>Pseudomonadati</taxon>
        <taxon>Pseudomonadota</taxon>
        <taxon>Gammaproteobacteria</taxon>
        <taxon>Legionellales</taxon>
        <taxon>Legionellaceae</taxon>
        <taxon>Legionella</taxon>
    </lineage>
</organism>
<name>A0A0W1A9I7_9GAMM</name>
<dbReference type="AlphaFoldDB" id="A0A0W1A9I7"/>
<dbReference type="RefSeq" id="WP_058493659.1">
    <property type="nucleotide sequence ID" value="NZ_CBCRUR010000015.1"/>
</dbReference>